<reference evidence="2" key="1">
    <citation type="submission" date="2019-05" db="EMBL/GenBank/DDBJ databases">
        <authorList>
            <person name="Naeem R."/>
            <person name="Antony C."/>
            <person name="Guan Q."/>
        </authorList>
    </citation>
    <scope>NUCLEOTIDE SEQUENCE</scope>
    <source>
        <strain evidence="2">2</strain>
    </source>
</reference>
<dbReference type="InterPro" id="IPR007569">
    <property type="entry name" value="DUF559"/>
</dbReference>
<dbReference type="Gene3D" id="3.40.960.10">
    <property type="entry name" value="VSR Endonuclease"/>
    <property type="match status" value="1"/>
</dbReference>
<evidence type="ECO:0000259" key="1">
    <source>
        <dbReference type="Pfam" id="PF04480"/>
    </source>
</evidence>
<evidence type="ECO:0000313" key="2">
    <source>
        <dbReference type="EMBL" id="VTO99930.1"/>
    </source>
</evidence>
<dbReference type="InterPro" id="IPR011335">
    <property type="entry name" value="Restrct_endonuc-II-like"/>
</dbReference>
<dbReference type="Pfam" id="PF04480">
    <property type="entry name" value="DUF559"/>
    <property type="match status" value="1"/>
</dbReference>
<dbReference type="EMBL" id="LR589097">
    <property type="protein sequence ID" value="VTO99930.1"/>
    <property type="molecule type" value="Genomic_DNA"/>
</dbReference>
<name>A0A653ESN5_9MYCO</name>
<sequence>MRDVFIGSEAVAAGRLTRHELKHCYNAIYRGVYVPKCSAPTLRDRTIGAWLASSRQAVIAGIAASALHGARWVDDDVAIALISRNTRPQRGVVVRHETLRDDEVTRVAGLPVTTPARTAYDLGRHLPRGEALARLDALMWATPFAIEDVALLAKRYAGARGLKQLRTLLPLVDGGAASPKETWLRLLLIDGGLPIPTTQIPVLHNWRTVGVLDMGWEELKVAAEYDGDQHRSDRRRYAHDQRRLRTLAELGWIVVRVIAEDASEDVLRRVREALASRQPLTAQQVHLGQLQRLQRADHLAQQ</sequence>
<dbReference type="RefSeq" id="WP_085252807.1">
    <property type="nucleotide sequence ID" value="NZ_CAJMWI010000001.1"/>
</dbReference>
<gene>
    <name evidence="2" type="ORF">BIN_B_03217</name>
</gene>
<protein>
    <recommendedName>
        <fullName evidence="1">DUF559 domain-containing protein</fullName>
    </recommendedName>
</protein>
<feature type="domain" description="DUF559" evidence="1">
    <location>
        <begin position="211"/>
        <end position="265"/>
    </location>
</feature>
<dbReference type="OrthoDB" id="3173471at2"/>
<organism evidence="2">
    <name type="scientific">Mycobacterium riyadhense</name>
    <dbReference type="NCBI Taxonomy" id="486698"/>
    <lineage>
        <taxon>Bacteria</taxon>
        <taxon>Bacillati</taxon>
        <taxon>Actinomycetota</taxon>
        <taxon>Actinomycetes</taxon>
        <taxon>Mycobacteriales</taxon>
        <taxon>Mycobacteriaceae</taxon>
        <taxon>Mycobacterium</taxon>
    </lineage>
</organism>
<dbReference type="SUPFAM" id="SSF52980">
    <property type="entry name" value="Restriction endonuclease-like"/>
    <property type="match status" value="1"/>
</dbReference>
<proteinExistence type="predicted"/>
<accession>A0A653ESN5</accession>
<dbReference type="AlphaFoldDB" id="A0A653ESN5"/>
<dbReference type="GeneID" id="93497348"/>